<feature type="domain" description="NADP-dependent oxidoreductase" evidence="6">
    <location>
        <begin position="16"/>
        <end position="278"/>
    </location>
</feature>
<evidence type="ECO:0000313" key="7">
    <source>
        <dbReference type="EMBL" id="ELQ64468.1"/>
    </source>
</evidence>
<organism>
    <name type="scientific">Pyricularia oryzae (strain P131)</name>
    <name type="common">Rice blast fungus</name>
    <name type="synonym">Magnaporthe oryzae</name>
    <dbReference type="NCBI Taxonomy" id="1143193"/>
    <lineage>
        <taxon>Eukaryota</taxon>
        <taxon>Fungi</taxon>
        <taxon>Dikarya</taxon>
        <taxon>Ascomycota</taxon>
        <taxon>Pezizomycotina</taxon>
        <taxon>Sordariomycetes</taxon>
        <taxon>Sordariomycetidae</taxon>
        <taxon>Magnaporthales</taxon>
        <taxon>Pyriculariaceae</taxon>
        <taxon>Pyricularia</taxon>
    </lineage>
</organism>
<dbReference type="InterPro" id="IPR036812">
    <property type="entry name" value="NAD(P)_OxRdtase_dom_sf"/>
</dbReference>
<proteinExistence type="predicted"/>
<dbReference type="PROSITE" id="PS00798">
    <property type="entry name" value="ALDOKETO_REDUCTASE_1"/>
    <property type="match status" value="1"/>
</dbReference>
<evidence type="ECO:0000256" key="2">
    <source>
        <dbReference type="PIRSR" id="PIRSR000097-1"/>
    </source>
</evidence>
<protein>
    <submittedName>
        <fullName evidence="7">Aldehyde reductase 1</fullName>
    </submittedName>
</protein>
<dbReference type="InterPro" id="IPR023210">
    <property type="entry name" value="NADP_OxRdtase_dom"/>
</dbReference>
<dbReference type="SUPFAM" id="SSF51430">
    <property type="entry name" value="NAD(P)-linked oxidoreductase"/>
    <property type="match status" value="1"/>
</dbReference>
<evidence type="ECO:0000256" key="1">
    <source>
        <dbReference type="ARBA" id="ARBA00023002"/>
    </source>
</evidence>
<feature type="site" description="Lowers pKa of active site Tyr" evidence="4">
    <location>
        <position position="69"/>
    </location>
</feature>
<sequence length="317" mass="35597">MSSGRKIKLNSGHEIPQSNPNEVAKAVEHALRNGYRHIDGALVYGNEHEVGEGIRASGVPRSDIFLTSKLWNTFHHPDDVEAGIDLTLRDLGTHYVDLYLIHWPVSFAPRENPRELFPIDPATGATHVVDIPDADTWRAMERLVESGKARSIGVSNFTRGRLEKLLQTARIRPAVNQIEAHPYLQQRELLEWHRQQGIVVQAYSPTGNNIYGRPKPLDDPVVLEVAARVGRTPAQVLVQWAAQRGTVVLPKSVTPSRIDENFVDFELPADEVEKLNALERHARYNFPARLGVDIFGEATEEELKAAVQAFIEQRRQA</sequence>
<dbReference type="EMBL" id="JH795476">
    <property type="protein sequence ID" value="ELQ64468.1"/>
    <property type="molecule type" value="Genomic_DNA"/>
</dbReference>
<dbReference type="CDD" id="cd19071">
    <property type="entry name" value="AKR_AKR1-5-like"/>
    <property type="match status" value="1"/>
</dbReference>
<feature type="binding site" evidence="3">
    <location>
        <position position="102"/>
    </location>
    <ligand>
        <name>substrate</name>
    </ligand>
</feature>
<dbReference type="Gene3D" id="3.20.20.100">
    <property type="entry name" value="NADP-dependent oxidoreductase domain"/>
    <property type="match status" value="1"/>
</dbReference>
<evidence type="ECO:0000256" key="4">
    <source>
        <dbReference type="PIRSR" id="PIRSR000097-3"/>
    </source>
</evidence>
<reference evidence="7" key="1">
    <citation type="journal article" date="2012" name="PLoS Genet.">
        <title>Comparative analysis of the genomes of two field isolates of the rice blast fungus Magnaporthe oryzae.</title>
        <authorList>
            <person name="Xue M."/>
            <person name="Yang J."/>
            <person name="Li Z."/>
            <person name="Hu S."/>
            <person name="Yao N."/>
            <person name="Dean R.A."/>
            <person name="Zhao W."/>
            <person name="Shen M."/>
            <person name="Zhang H."/>
            <person name="Li C."/>
            <person name="Liu L."/>
            <person name="Cao L."/>
            <person name="Xu X."/>
            <person name="Xing Y."/>
            <person name="Hsiang T."/>
            <person name="Zhang Z."/>
            <person name="Xu J.R."/>
            <person name="Peng Y.L."/>
        </authorList>
    </citation>
    <scope>NUCLEOTIDE SEQUENCE [LARGE SCALE GENOMIC DNA]</scope>
    <source>
        <strain evidence="7">P131</strain>
    </source>
</reference>
<evidence type="ECO:0000259" key="6">
    <source>
        <dbReference type="Pfam" id="PF00248"/>
    </source>
</evidence>
<evidence type="ECO:0000256" key="3">
    <source>
        <dbReference type="PIRSR" id="PIRSR000097-2"/>
    </source>
</evidence>
<dbReference type="PRINTS" id="PR00069">
    <property type="entry name" value="ALDKETRDTASE"/>
</dbReference>
<name>L7J8N1_PYRO1</name>
<dbReference type="FunFam" id="3.20.20.100:FF:000002">
    <property type="entry name" value="2,5-diketo-D-gluconic acid reductase A"/>
    <property type="match status" value="1"/>
</dbReference>
<gene>
    <name evidence="7" type="ORF">OOW_P131scaffold00614g7</name>
</gene>
<dbReference type="AlphaFoldDB" id="L7J8N1"/>
<dbReference type="InterPro" id="IPR018170">
    <property type="entry name" value="Aldo/ket_reductase_CS"/>
</dbReference>
<dbReference type="Pfam" id="PF00248">
    <property type="entry name" value="Aldo_ket_red"/>
    <property type="match status" value="1"/>
</dbReference>
<evidence type="ECO:0000256" key="5">
    <source>
        <dbReference type="SAM" id="MobiDB-lite"/>
    </source>
</evidence>
<dbReference type="PANTHER" id="PTHR11732">
    <property type="entry name" value="ALDO/KETO REDUCTASE"/>
    <property type="match status" value="1"/>
</dbReference>
<dbReference type="PROSITE" id="PS00062">
    <property type="entry name" value="ALDOKETO_REDUCTASE_2"/>
    <property type="match status" value="1"/>
</dbReference>
<accession>L7J8N1</accession>
<dbReference type="GO" id="GO:0016616">
    <property type="term" value="F:oxidoreductase activity, acting on the CH-OH group of donors, NAD or NADP as acceptor"/>
    <property type="evidence" value="ECO:0007669"/>
    <property type="project" value="UniProtKB-ARBA"/>
</dbReference>
<keyword evidence="1" id="KW-0560">Oxidoreductase</keyword>
<feature type="active site" description="Proton donor" evidence="2">
    <location>
        <position position="44"/>
    </location>
</feature>
<feature type="region of interest" description="Disordered" evidence="5">
    <location>
        <begin position="1"/>
        <end position="21"/>
    </location>
</feature>
<dbReference type="InterPro" id="IPR020471">
    <property type="entry name" value="AKR"/>
</dbReference>
<dbReference type="PIRSF" id="PIRSF000097">
    <property type="entry name" value="AKR"/>
    <property type="match status" value="1"/>
</dbReference>